<evidence type="ECO:0000313" key="3">
    <source>
        <dbReference type="EMBL" id="ABF92932.1"/>
    </source>
</evidence>
<accession>Q1CVU3</accession>
<dbReference type="PANTHER" id="PTHR37826">
    <property type="entry name" value="FLOTILLIN BAND_7_5 DOMAIN PROTEIN"/>
    <property type="match status" value="1"/>
</dbReference>
<dbReference type="HOGENOM" id="CLU_039030_1_0_7"/>
<reference evidence="3 4" key="1">
    <citation type="journal article" date="2006" name="Proc. Natl. Acad. Sci. U.S.A.">
        <title>Evolution of sensory complexity recorded in a myxobacterial genome.</title>
        <authorList>
            <person name="Goldman B.S."/>
            <person name="Nierman W.C."/>
            <person name="Kaiser D."/>
            <person name="Slater S.C."/>
            <person name="Durkin A.S."/>
            <person name="Eisen J.A."/>
            <person name="Ronning C.M."/>
            <person name="Barbazuk W.B."/>
            <person name="Blanchard M."/>
            <person name="Field C."/>
            <person name="Halling C."/>
            <person name="Hinkle G."/>
            <person name="Iartchuk O."/>
            <person name="Kim H.S."/>
            <person name="Mackenzie C."/>
            <person name="Madupu R."/>
            <person name="Miller N."/>
            <person name="Shvartsbeyn A."/>
            <person name="Sullivan S.A."/>
            <person name="Vaudin M."/>
            <person name="Wiegand R."/>
            <person name="Kaplan H.B."/>
        </authorList>
    </citation>
    <scope>NUCLEOTIDE SEQUENCE [LARGE SCALE GENOMIC DNA]</scope>
    <source>
        <strain evidence="4">DK1622</strain>
    </source>
</reference>
<proteinExistence type="predicted"/>
<dbReference type="EMBL" id="CP000113">
    <property type="protein sequence ID" value="ABF92932.1"/>
    <property type="molecule type" value="Genomic_DNA"/>
</dbReference>
<dbReference type="PANTHER" id="PTHR37826:SF3">
    <property type="entry name" value="J DOMAIN-CONTAINING PROTEIN"/>
    <property type="match status" value="1"/>
</dbReference>
<protein>
    <recommendedName>
        <fullName evidence="5">Primosomal protein N' (Replication factor Y)-superfamily II helicase</fullName>
    </recommendedName>
</protein>
<dbReference type="GeneID" id="41364533"/>
<dbReference type="OrthoDB" id="3182597at2"/>
<evidence type="ECO:0000256" key="1">
    <source>
        <dbReference type="SAM" id="MobiDB-lite"/>
    </source>
</evidence>
<dbReference type="KEGG" id="mxa:MXAN_7373"/>
<keyword evidence="2" id="KW-0812">Transmembrane</keyword>
<organism evidence="3 4">
    <name type="scientific">Myxococcus xanthus (strain DK1622)</name>
    <dbReference type="NCBI Taxonomy" id="246197"/>
    <lineage>
        <taxon>Bacteria</taxon>
        <taxon>Pseudomonadati</taxon>
        <taxon>Myxococcota</taxon>
        <taxon>Myxococcia</taxon>
        <taxon>Myxococcales</taxon>
        <taxon>Cystobacterineae</taxon>
        <taxon>Myxococcaceae</taxon>
        <taxon>Myxococcus</taxon>
    </lineage>
</organism>
<dbReference type="EnsemblBacteria" id="ABF92932">
    <property type="protein sequence ID" value="ABF92932"/>
    <property type="gene ID" value="MXAN_7373"/>
</dbReference>
<dbReference type="AlphaFoldDB" id="Q1CVU3"/>
<gene>
    <name evidence="3" type="ordered locus">MXAN_7373</name>
</gene>
<dbReference type="Gene3D" id="2.20.28.30">
    <property type="entry name" value="RNA polymerase ii, chain L"/>
    <property type="match status" value="1"/>
</dbReference>
<dbReference type="eggNOG" id="COG1594">
    <property type="taxonomic scope" value="Bacteria"/>
</dbReference>
<feature type="transmembrane region" description="Helical" evidence="2">
    <location>
        <begin position="317"/>
        <end position="335"/>
    </location>
</feature>
<keyword evidence="2" id="KW-0472">Membrane</keyword>
<keyword evidence="2" id="KW-1133">Transmembrane helix</keyword>
<name>Q1CVU3_MYXXD</name>
<evidence type="ECO:0000256" key="2">
    <source>
        <dbReference type="SAM" id="Phobius"/>
    </source>
</evidence>
<sequence>MHARRAGRRTGWTSRVGCAKTGGMAEQSQQTPSAVAGPLLHLGCQSCGARLVLEPALRTTRCPYCAAPAVVERPPVPGVPEPVFALGFALTHMAAKAHVARWLRSRSRFTRSGIRSAAPGEVRGVYVPAYLYSVLAQARYRASIGENYQETETYTTTENGKQVTRTRTVTRTEWRSLEGELTSYVADVLVTASKGLDNAELEALEPFDLRGLARYTPALISGWVAEEPSLTLAQCQELARKEAVERVGGLLSRFMPGDSHRGLEHQSRLDWEALDVCLLPVWVLAVKYAEDAPPLRVLVNGQTGAVHGEAPISSWKVLSAVVALLAVLALGWLLTGGGR</sequence>
<evidence type="ECO:0008006" key="5">
    <source>
        <dbReference type="Google" id="ProtNLM"/>
    </source>
</evidence>
<evidence type="ECO:0000313" key="4">
    <source>
        <dbReference type="Proteomes" id="UP000002402"/>
    </source>
</evidence>
<dbReference type="STRING" id="246197.MXAN_7373"/>
<dbReference type="RefSeq" id="WP_011557285.1">
    <property type="nucleotide sequence ID" value="NC_008095.1"/>
</dbReference>
<keyword evidence="4" id="KW-1185">Reference proteome</keyword>
<dbReference type="Proteomes" id="UP000002402">
    <property type="component" value="Chromosome"/>
</dbReference>
<feature type="region of interest" description="Disordered" evidence="1">
    <location>
        <begin position="1"/>
        <end position="30"/>
    </location>
</feature>